<evidence type="ECO:0000256" key="29">
    <source>
        <dbReference type="ARBA" id="ARBA00048041"/>
    </source>
</evidence>
<dbReference type="InterPro" id="IPR000960">
    <property type="entry name" value="Flavin_mOase"/>
</dbReference>
<evidence type="ECO:0000256" key="1">
    <source>
        <dbReference type="ARBA" id="ARBA00001974"/>
    </source>
</evidence>
<dbReference type="Pfam" id="PF16561">
    <property type="entry name" value="AMPK1_CBM"/>
    <property type="match status" value="1"/>
</dbReference>
<comment type="similarity">
    <text evidence="4 36">Belongs to the FMO family.</text>
</comment>
<evidence type="ECO:0000256" key="15">
    <source>
        <dbReference type="ARBA" id="ARBA00023002"/>
    </source>
</evidence>
<evidence type="ECO:0000256" key="12">
    <source>
        <dbReference type="ARBA" id="ARBA00022848"/>
    </source>
</evidence>
<dbReference type="Pfam" id="PF00743">
    <property type="entry name" value="FMO-like"/>
    <property type="match status" value="1"/>
</dbReference>
<evidence type="ECO:0000256" key="14">
    <source>
        <dbReference type="ARBA" id="ARBA00022989"/>
    </source>
</evidence>
<evidence type="ECO:0000256" key="7">
    <source>
        <dbReference type="ARBA" id="ARBA00022553"/>
    </source>
</evidence>
<comment type="subcellular location">
    <subcellularLocation>
        <location evidence="2">Endoplasmic reticulum membrane</location>
        <topology evidence="2">Single-pass membrane protein</topology>
    </subcellularLocation>
    <subcellularLocation>
        <location evidence="3">Microsome membrane</location>
    </subcellularLocation>
</comment>
<evidence type="ECO:0000256" key="32">
    <source>
        <dbReference type="ARBA" id="ARBA00048989"/>
    </source>
</evidence>
<evidence type="ECO:0000256" key="25">
    <source>
        <dbReference type="ARBA" id="ARBA00047574"/>
    </source>
</evidence>
<comment type="catalytic activity">
    <reaction evidence="24">
        <text>hexan-3-one + NADPH + O2 + H(+) = propyl propanoate + NADP(+) + H2O</text>
        <dbReference type="Rhea" id="RHEA:54848"/>
        <dbReference type="ChEBI" id="CHEBI:15377"/>
        <dbReference type="ChEBI" id="CHEBI:15378"/>
        <dbReference type="ChEBI" id="CHEBI:15379"/>
        <dbReference type="ChEBI" id="CHEBI:57783"/>
        <dbReference type="ChEBI" id="CHEBI:58349"/>
        <dbReference type="ChEBI" id="CHEBI:89828"/>
        <dbReference type="ChEBI" id="CHEBI:89891"/>
    </reaction>
    <physiologicalReaction direction="left-to-right" evidence="24">
        <dbReference type="Rhea" id="RHEA:54849"/>
    </physiologicalReaction>
</comment>
<feature type="chain" id="PRO_5021507560" description="Flavin-containing monooxygenase" evidence="37">
    <location>
        <begin position="22"/>
        <end position="673"/>
    </location>
</feature>
<comment type="function">
    <text evidence="22">Broad spectrum monooxygenase that catalyzes the oxygenation of a wide variety of nitrogen- and sulfur-containing compounds including xenobiotics. Catalyzes the S-oxygenation of hypotaurine to produce taurine, an organic osmolyte involved in cell volume regulation as well as a variety of cytoprotective and developmental processes. In vitro, catalyzes the N-oxygenation of trimethylamine (TMA) to produce trimethylamine N-oxide (TMAO) and could therefore participate to the detoxification of this compound that is generated by the action of gut microbiota from dietary precursors such as choline, choline containing compounds, betaine or L-carnitine.</text>
</comment>
<protein>
    <recommendedName>
        <fullName evidence="36">Flavin-containing monooxygenase</fullName>
        <ecNumber evidence="36">1.-.-.-</ecNumber>
    </recommendedName>
</protein>
<dbReference type="SMART" id="SM01010">
    <property type="entry name" value="AMPKBI"/>
    <property type="match status" value="1"/>
</dbReference>
<evidence type="ECO:0000256" key="23">
    <source>
        <dbReference type="ARBA" id="ARBA00047338"/>
    </source>
</evidence>
<evidence type="ECO:0000256" key="16">
    <source>
        <dbReference type="ARBA" id="ARBA00023033"/>
    </source>
</evidence>
<keyword evidence="19" id="KW-0444">Lipid biosynthesis</keyword>
<dbReference type="Proteomes" id="UP000429181">
    <property type="component" value="Chromosome 3"/>
</dbReference>
<dbReference type="GO" id="GO:0047822">
    <property type="term" value="F:hypotaurine monooxygenase activity"/>
    <property type="evidence" value="ECO:0007669"/>
    <property type="project" value="RHEA"/>
</dbReference>
<keyword evidence="6" id="KW-0488">Methylation</keyword>
<reference evidence="39 40" key="1">
    <citation type="submission" date="2018-11" db="EMBL/GenBank/DDBJ databases">
        <title>Haplotype-resolved cattle genomes.</title>
        <authorList>
            <person name="Low W.Y."/>
            <person name="Tearle R."/>
            <person name="Bickhart D.M."/>
            <person name="Rosen B.D."/>
            <person name="Koren S."/>
            <person name="Rhie A."/>
            <person name="Hiendleder S."/>
            <person name="Phillippy A.M."/>
            <person name="Smith T.P.L."/>
            <person name="Williams J.L."/>
        </authorList>
    </citation>
    <scope>NUCLEOTIDE SEQUENCE [LARGE SCALE GENOMIC DNA]</scope>
</reference>
<dbReference type="AlphaFoldDB" id="A0A4W2GQR6"/>
<keyword evidence="17" id="KW-0443">Lipid metabolism</keyword>
<sequence length="673" mass="76301">MLIDVCFLSFVILSFRQVTLTQPRRSLETMAKKRIAVIGAGVSGLTSIKCCLEEGLEPLCFERSDDIGGLWRFQEEPEEGRASIYKSVIINTSKEMMCFSDYPIPDHYPNFMHNSQVLEYFRMYAKEFDLLKYIQFKTTVCSVKKQPDFPTSGQWEVVTESEGKKEVYVFDGVMVCTGHHTYAHLPLESFPGIEKFKGQYFHSRDYKNPDSFTGKRVIIIGIGNSGGDLAVEISHRAKQVFLSTRRGAWVLNRVGDYGYPFDTILSSRFNHLLKKIIGESATNRYLEKKINQRFNHEMFGLKPKHRALSQHPTINDDLPNRIISGFVKVKTNVKEFTETAAIFEDGSREEDIDAVIFATGYSFAFPFLEDSVKVVKNKVSLYKKVFPPNLEKPTLAIIGLIQPLGAIMPISELQGRWATQVFKGLKTLPPQSEMMTEIAKVQEDMAKQWPPTRAAQPWETPPAIEWPGSATAPRLRAPRAPAAMLRVRNIRSWWGAPTTPASSACRTPSHNDFVAILDLPEGEHQYKFFVDGQWVHDPSEPVVTSQLGTINNLIHVKKSDFEVFDALKLDSMESSETSCRDLSSSPPGPYGQEMYVFRSEERFKSPPILPPHLLQVILNKDTNISCDPALLPEPNHVMLNHLYALSIKDSVMVLSATHRYKKKYVTTLLYKPI</sequence>
<feature type="signal peptide" evidence="37">
    <location>
        <begin position="1"/>
        <end position="21"/>
    </location>
</feature>
<keyword evidence="12" id="KW-0492">Microsome</keyword>
<keyword evidence="19" id="KW-0276">Fatty acid metabolism</keyword>
<keyword evidence="18" id="KW-0472">Membrane</keyword>
<name>A0A4W2GQR6_BOBOX</name>
<dbReference type="GO" id="GO:0034899">
    <property type="term" value="F:trimethylamine monooxygenase activity"/>
    <property type="evidence" value="ECO:0007669"/>
    <property type="project" value="UniProtKB-EC"/>
</dbReference>
<dbReference type="EC" id="1.-.-.-" evidence="36"/>
<organism evidence="39 40">
    <name type="scientific">Bos indicus x Bos taurus</name>
    <name type="common">Hybrid cattle</name>
    <dbReference type="NCBI Taxonomy" id="30522"/>
    <lineage>
        <taxon>Eukaryota</taxon>
        <taxon>Metazoa</taxon>
        <taxon>Chordata</taxon>
        <taxon>Craniata</taxon>
        <taxon>Vertebrata</taxon>
        <taxon>Euteleostomi</taxon>
        <taxon>Mammalia</taxon>
        <taxon>Eutheria</taxon>
        <taxon>Laurasiatheria</taxon>
        <taxon>Artiodactyla</taxon>
        <taxon>Ruminantia</taxon>
        <taxon>Pecora</taxon>
        <taxon>Bovidae</taxon>
        <taxon>Bovinae</taxon>
        <taxon>Bos</taxon>
    </lineage>
</organism>
<comment type="catalytic activity">
    <reaction evidence="29">
        <text>hypotaurine + NADPH + O2 + H(+) = taurine + NADP(+) + H2O</text>
        <dbReference type="Rhea" id="RHEA:69819"/>
        <dbReference type="ChEBI" id="CHEBI:15377"/>
        <dbReference type="ChEBI" id="CHEBI:15378"/>
        <dbReference type="ChEBI" id="CHEBI:15379"/>
        <dbReference type="ChEBI" id="CHEBI:57783"/>
        <dbReference type="ChEBI" id="CHEBI:57853"/>
        <dbReference type="ChEBI" id="CHEBI:58349"/>
        <dbReference type="ChEBI" id="CHEBI:507393"/>
        <dbReference type="EC" id="1.14.13.8"/>
    </reaction>
    <physiologicalReaction direction="left-to-right" evidence="29">
        <dbReference type="Rhea" id="RHEA:69820"/>
    </physiologicalReaction>
</comment>
<dbReference type="InterPro" id="IPR050346">
    <property type="entry name" value="FMO-like"/>
</dbReference>
<evidence type="ECO:0000256" key="21">
    <source>
        <dbReference type="ARBA" id="ARBA00045722"/>
    </source>
</evidence>
<dbReference type="PRINTS" id="PR01125">
    <property type="entry name" value="FMOXYGENASE5"/>
</dbReference>
<evidence type="ECO:0000256" key="8">
    <source>
        <dbReference type="ARBA" id="ARBA00022630"/>
    </source>
</evidence>
<keyword evidence="14" id="KW-1133">Transmembrane helix</keyword>
<keyword evidence="9" id="KW-0812">Transmembrane</keyword>
<comment type="catalytic activity">
    <reaction evidence="33">
        <text>heptan-4-one + NADPH + O2 + H(+) = propyl butanoate + NADP(+) + H2O</text>
        <dbReference type="Rhea" id="RHEA:54852"/>
        <dbReference type="ChEBI" id="CHEBI:15377"/>
        <dbReference type="ChEBI" id="CHEBI:15378"/>
        <dbReference type="ChEBI" id="CHEBI:15379"/>
        <dbReference type="ChEBI" id="CHEBI:57783"/>
        <dbReference type="ChEBI" id="CHEBI:58349"/>
        <dbReference type="ChEBI" id="CHEBI:89484"/>
        <dbReference type="ChEBI" id="CHEBI:89719"/>
    </reaction>
    <physiologicalReaction direction="left-to-right" evidence="33">
        <dbReference type="Rhea" id="RHEA:54853"/>
    </physiologicalReaction>
</comment>
<evidence type="ECO:0000256" key="6">
    <source>
        <dbReference type="ARBA" id="ARBA00022481"/>
    </source>
</evidence>
<keyword evidence="13" id="KW-0521">NADP</keyword>
<evidence type="ECO:0000256" key="10">
    <source>
        <dbReference type="ARBA" id="ARBA00022824"/>
    </source>
</evidence>
<evidence type="ECO:0000256" key="19">
    <source>
        <dbReference type="ARBA" id="ARBA00023160"/>
    </source>
</evidence>
<dbReference type="GO" id="GO:0004499">
    <property type="term" value="F:N,N-dimethylaniline monooxygenase activity"/>
    <property type="evidence" value="ECO:0007669"/>
    <property type="project" value="InterPro"/>
</dbReference>
<dbReference type="Ensembl" id="ENSBIXT00005050231.1">
    <property type="protein sequence ID" value="ENSBIXP00005020233.1"/>
    <property type="gene ID" value="ENSBIXG00005023419.1"/>
</dbReference>
<evidence type="ECO:0000256" key="4">
    <source>
        <dbReference type="ARBA" id="ARBA00009183"/>
    </source>
</evidence>
<dbReference type="FunFam" id="3.50.50.60:FF:000159">
    <property type="entry name" value="Dimethylaniline monooxygenase [N-oxide-forming]"/>
    <property type="match status" value="1"/>
</dbReference>
<evidence type="ECO:0000256" key="20">
    <source>
        <dbReference type="ARBA" id="ARBA00025180"/>
    </source>
</evidence>
<evidence type="ECO:0000259" key="38">
    <source>
        <dbReference type="SMART" id="SM01010"/>
    </source>
</evidence>
<comment type="catalytic activity">
    <reaction evidence="27">
        <text>NADPH + O2 + H(+) = H2O2 + NADP(+)</text>
        <dbReference type="Rhea" id="RHEA:11260"/>
        <dbReference type="ChEBI" id="CHEBI:15378"/>
        <dbReference type="ChEBI" id="CHEBI:15379"/>
        <dbReference type="ChEBI" id="CHEBI:16240"/>
        <dbReference type="ChEBI" id="CHEBI:57783"/>
        <dbReference type="ChEBI" id="CHEBI:58349"/>
        <dbReference type="EC" id="1.6.3.1"/>
    </reaction>
    <physiologicalReaction direction="left-to-right" evidence="27">
        <dbReference type="Rhea" id="RHEA:11261"/>
    </physiologicalReaction>
</comment>
<evidence type="ECO:0000256" key="35">
    <source>
        <dbReference type="ARBA" id="ARBA00049475"/>
    </source>
</evidence>
<dbReference type="GO" id="GO:0016174">
    <property type="term" value="F:NAD(P)H oxidase H2O2-forming activity"/>
    <property type="evidence" value="ECO:0007669"/>
    <property type="project" value="UniProtKB-EC"/>
</dbReference>
<dbReference type="SUPFAM" id="SSF81296">
    <property type="entry name" value="E set domains"/>
    <property type="match status" value="1"/>
</dbReference>
<dbReference type="InterPro" id="IPR002257">
    <property type="entry name" value="Flavin_mOase_5"/>
</dbReference>
<dbReference type="CDD" id="cd02859">
    <property type="entry name" value="E_set_AMPKbeta_like_N"/>
    <property type="match status" value="1"/>
</dbReference>
<comment type="catalytic activity">
    <reaction evidence="35">
        <text>octan-3-one + NADPH + O2 + H(+) = pentyl propanoate + NADP(+) + H2O</text>
        <dbReference type="Rhea" id="RHEA:54840"/>
        <dbReference type="ChEBI" id="CHEBI:15377"/>
        <dbReference type="ChEBI" id="CHEBI:15378"/>
        <dbReference type="ChEBI" id="CHEBI:15379"/>
        <dbReference type="ChEBI" id="CHEBI:57783"/>
        <dbReference type="ChEBI" id="CHEBI:58349"/>
        <dbReference type="ChEBI" id="CHEBI:80946"/>
        <dbReference type="ChEBI" id="CHEBI:87373"/>
    </reaction>
    <physiologicalReaction direction="left-to-right" evidence="35">
        <dbReference type="Rhea" id="RHEA:54841"/>
    </physiologicalReaction>
</comment>
<accession>A0A4W2GQR6</accession>
<dbReference type="SUPFAM" id="SSF160219">
    <property type="entry name" value="AMPKBI-like"/>
    <property type="match status" value="1"/>
</dbReference>
<comment type="catalytic activity">
    <reaction evidence="23">
        <text>hypotaurine + NADH + O2 + H(+) = taurine + NAD(+) + H2O</text>
        <dbReference type="Rhea" id="RHEA:74111"/>
        <dbReference type="ChEBI" id="CHEBI:15377"/>
        <dbReference type="ChEBI" id="CHEBI:15378"/>
        <dbReference type="ChEBI" id="CHEBI:15379"/>
        <dbReference type="ChEBI" id="CHEBI:57540"/>
        <dbReference type="ChEBI" id="CHEBI:57853"/>
        <dbReference type="ChEBI" id="CHEBI:57945"/>
        <dbReference type="ChEBI" id="CHEBI:507393"/>
        <dbReference type="EC" id="1.14.13.8"/>
    </reaction>
    <physiologicalReaction direction="left-to-right" evidence="23">
        <dbReference type="Rhea" id="RHEA:74112"/>
    </physiologicalReaction>
</comment>
<evidence type="ECO:0000256" key="17">
    <source>
        <dbReference type="ARBA" id="ARBA00023098"/>
    </source>
</evidence>
<comment type="catalytic activity">
    <reaction evidence="28">
        <text>hexan-3-one + NADPH + O2 + H(+) = ethyl butanoate + NADP(+) + H2O</text>
        <dbReference type="Rhea" id="RHEA:54844"/>
        <dbReference type="ChEBI" id="CHEBI:15377"/>
        <dbReference type="ChEBI" id="CHEBI:15378"/>
        <dbReference type="ChEBI" id="CHEBI:15379"/>
        <dbReference type="ChEBI" id="CHEBI:57783"/>
        <dbReference type="ChEBI" id="CHEBI:58349"/>
        <dbReference type="ChEBI" id="CHEBI:88764"/>
        <dbReference type="ChEBI" id="CHEBI:89891"/>
    </reaction>
    <physiologicalReaction direction="left-to-right" evidence="28">
        <dbReference type="Rhea" id="RHEA:54845"/>
    </physiologicalReaction>
</comment>
<evidence type="ECO:0000256" key="13">
    <source>
        <dbReference type="ARBA" id="ARBA00022857"/>
    </source>
</evidence>
<dbReference type="GO" id="GO:0090181">
    <property type="term" value="P:regulation of cholesterol metabolic process"/>
    <property type="evidence" value="ECO:0007669"/>
    <property type="project" value="Ensembl"/>
</dbReference>
<comment type="catalytic activity">
    <reaction evidence="26">
        <text>sulcatone + NADPH + O2 + H(+) = 4-methylpent-3-en-1-yl acetate + NADP(+) + H2O</text>
        <dbReference type="Rhea" id="RHEA:54864"/>
        <dbReference type="ChEBI" id="CHEBI:15377"/>
        <dbReference type="ChEBI" id="CHEBI:15378"/>
        <dbReference type="ChEBI" id="CHEBI:15379"/>
        <dbReference type="ChEBI" id="CHEBI:16310"/>
        <dbReference type="ChEBI" id="CHEBI:57783"/>
        <dbReference type="ChEBI" id="CHEBI:58349"/>
        <dbReference type="ChEBI" id="CHEBI:138373"/>
    </reaction>
    <physiologicalReaction direction="left-to-right" evidence="26">
        <dbReference type="Rhea" id="RHEA:54865"/>
    </physiologicalReaction>
</comment>
<evidence type="ECO:0000256" key="24">
    <source>
        <dbReference type="ARBA" id="ARBA00047426"/>
    </source>
</evidence>
<reference evidence="39" key="2">
    <citation type="submission" date="2025-08" db="UniProtKB">
        <authorList>
            <consortium name="Ensembl"/>
        </authorList>
    </citation>
    <scope>IDENTIFICATION</scope>
</reference>
<dbReference type="GeneTree" id="ENSGT00940000160493"/>
<dbReference type="InterPro" id="IPR032640">
    <property type="entry name" value="AMPK1_CBM"/>
</dbReference>
<evidence type="ECO:0000256" key="33">
    <source>
        <dbReference type="ARBA" id="ARBA00048990"/>
    </source>
</evidence>
<keyword evidence="15 36" id="KW-0560">Oxidoreductase</keyword>
<evidence type="ECO:0000256" key="11">
    <source>
        <dbReference type="ARBA" id="ARBA00022827"/>
    </source>
</evidence>
<dbReference type="GO" id="GO:0006633">
    <property type="term" value="P:fatty acid biosynthetic process"/>
    <property type="evidence" value="ECO:0007669"/>
    <property type="project" value="UniProtKB-KW"/>
</dbReference>
<proteinExistence type="inferred from homology"/>
<evidence type="ECO:0000256" key="26">
    <source>
        <dbReference type="ARBA" id="ARBA00047855"/>
    </source>
</evidence>
<dbReference type="GO" id="GO:0050660">
    <property type="term" value="F:flavin adenine dinucleotide binding"/>
    <property type="evidence" value="ECO:0007669"/>
    <property type="project" value="InterPro"/>
</dbReference>
<evidence type="ECO:0000256" key="18">
    <source>
        <dbReference type="ARBA" id="ARBA00023136"/>
    </source>
</evidence>
<comment type="catalytic activity">
    <reaction evidence="32">
        <text>(2E)-geranial + NADPH + O2 + H(+) = (1E)-2,6-dimethylhepta-1,5-dien-1-yl formate + NADP(+) + H2O</text>
        <dbReference type="Rhea" id="RHEA:54860"/>
        <dbReference type="ChEBI" id="CHEBI:15377"/>
        <dbReference type="ChEBI" id="CHEBI:15378"/>
        <dbReference type="ChEBI" id="CHEBI:15379"/>
        <dbReference type="ChEBI" id="CHEBI:16980"/>
        <dbReference type="ChEBI" id="CHEBI:57783"/>
        <dbReference type="ChEBI" id="CHEBI:58349"/>
        <dbReference type="ChEBI" id="CHEBI:138375"/>
    </reaction>
    <physiologicalReaction direction="left-to-right" evidence="32">
        <dbReference type="Rhea" id="RHEA:54861"/>
    </physiologicalReaction>
</comment>
<comment type="function">
    <text evidence="21">Acts as a Baeyer-Villiger monooxygenase on a broad range of substrates. Catalyzes the insertion of an oxygen atom into a carbon-carbon bond adjacent to a carbonyl, which converts ketones to esters. Active on diverse carbonyl compounds, whereas soft nucleophiles are mostly non- or poorly reactive. In contrast with other forms of FMO it is non- or poorly active on 'classical' substrates such as drugs, pesticides, and dietary components containing soft nucleophilic heteroatoms. Able to oxidize drug molecules bearing a carbonyl group on an aliphatic chain, such as nabumetone and pentoxifylline. Also, in the absence of substrates, shows slow but yet significant NADPH oxidase activity. Acts as a positive modulator of cholesterol biosynthesis as well as glucose homeostasis, promoting metabolic aging via pleiotropic effects.</text>
</comment>
<keyword evidence="16 36" id="KW-0503">Monooxygenase</keyword>
<comment type="cofactor">
    <cofactor evidence="1 36">
        <name>FAD</name>
        <dbReference type="ChEBI" id="CHEBI:57692"/>
    </cofactor>
</comment>
<evidence type="ECO:0000256" key="2">
    <source>
        <dbReference type="ARBA" id="ARBA00004389"/>
    </source>
</evidence>
<evidence type="ECO:0000256" key="30">
    <source>
        <dbReference type="ARBA" id="ARBA00048088"/>
    </source>
</evidence>
<evidence type="ECO:0000256" key="9">
    <source>
        <dbReference type="ARBA" id="ARBA00022692"/>
    </source>
</evidence>
<dbReference type="GO" id="GO:0005829">
    <property type="term" value="C:cytosol"/>
    <property type="evidence" value="ECO:0007669"/>
    <property type="project" value="Ensembl"/>
</dbReference>
<comment type="catalytic activity">
    <reaction evidence="25">
        <text>heptan-2-one + NADPH + O2 + H(+) = pentyl acetate + NADP(+) + H2O</text>
        <dbReference type="Rhea" id="RHEA:54836"/>
        <dbReference type="ChEBI" id="CHEBI:5672"/>
        <dbReference type="ChEBI" id="CHEBI:15377"/>
        <dbReference type="ChEBI" id="CHEBI:15378"/>
        <dbReference type="ChEBI" id="CHEBI:15379"/>
        <dbReference type="ChEBI" id="CHEBI:57783"/>
        <dbReference type="ChEBI" id="CHEBI:58349"/>
        <dbReference type="ChEBI" id="CHEBI:87362"/>
    </reaction>
    <physiologicalReaction direction="left-to-right" evidence="25">
        <dbReference type="Rhea" id="RHEA:54837"/>
    </physiologicalReaction>
</comment>
<evidence type="ECO:0000256" key="36">
    <source>
        <dbReference type="RuleBase" id="RU361177"/>
    </source>
</evidence>
<keyword evidence="19" id="KW-0275">Fatty acid biosynthesis</keyword>
<dbReference type="PANTHER" id="PTHR23023">
    <property type="entry name" value="DIMETHYLANILINE MONOOXYGENASE"/>
    <property type="match status" value="1"/>
</dbReference>
<dbReference type="Gene3D" id="3.50.50.60">
    <property type="entry name" value="FAD/NAD(P)-binding domain"/>
    <property type="match status" value="1"/>
</dbReference>
<dbReference type="InterPro" id="IPR020946">
    <property type="entry name" value="Flavin_mOase-like"/>
</dbReference>
<evidence type="ECO:0000256" key="37">
    <source>
        <dbReference type="SAM" id="SignalP"/>
    </source>
</evidence>
<comment type="catalytic activity">
    <reaction evidence="31">
        <text>octan-3-one + NADPH + O2 + H(+) = ethyl hexanoate + NADP(+) + H2O</text>
        <dbReference type="Rhea" id="RHEA:54856"/>
        <dbReference type="ChEBI" id="CHEBI:15377"/>
        <dbReference type="ChEBI" id="CHEBI:15378"/>
        <dbReference type="ChEBI" id="CHEBI:15379"/>
        <dbReference type="ChEBI" id="CHEBI:57783"/>
        <dbReference type="ChEBI" id="CHEBI:58349"/>
        <dbReference type="ChEBI" id="CHEBI:80946"/>
        <dbReference type="ChEBI" id="CHEBI:86055"/>
    </reaction>
    <physiologicalReaction direction="left-to-right" evidence="31">
        <dbReference type="Rhea" id="RHEA:54857"/>
    </physiologicalReaction>
</comment>
<evidence type="ECO:0000256" key="22">
    <source>
        <dbReference type="ARBA" id="ARBA00045957"/>
    </source>
</evidence>
<evidence type="ECO:0000256" key="5">
    <source>
        <dbReference type="ARBA" id="ARBA00010926"/>
    </source>
</evidence>
<comment type="catalytic activity">
    <reaction evidence="30">
        <text>trimethylamine + NADPH + O2 = trimethylamine N-oxide + NADP(+) + H2O</text>
        <dbReference type="Rhea" id="RHEA:31979"/>
        <dbReference type="ChEBI" id="CHEBI:15377"/>
        <dbReference type="ChEBI" id="CHEBI:15379"/>
        <dbReference type="ChEBI" id="CHEBI:15724"/>
        <dbReference type="ChEBI" id="CHEBI:57783"/>
        <dbReference type="ChEBI" id="CHEBI:58349"/>
        <dbReference type="ChEBI" id="CHEBI:58389"/>
        <dbReference type="EC" id="1.14.13.148"/>
    </reaction>
    <physiologicalReaction direction="left-to-right" evidence="30">
        <dbReference type="Rhea" id="RHEA:31980"/>
    </physiologicalReaction>
</comment>
<keyword evidence="7" id="KW-0597">Phosphoprotein</keyword>
<evidence type="ECO:0000256" key="3">
    <source>
        <dbReference type="ARBA" id="ARBA00004524"/>
    </source>
</evidence>
<keyword evidence="11 36" id="KW-0274">FAD</keyword>
<dbReference type="InterPro" id="IPR036188">
    <property type="entry name" value="FAD/NAD-bd_sf"/>
</dbReference>
<evidence type="ECO:0000256" key="31">
    <source>
        <dbReference type="ARBA" id="ARBA00048459"/>
    </source>
</evidence>
<feature type="domain" description="Association with the SNF1 complex (ASC)" evidence="38">
    <location>
        <begin position="583"/>
        <end position="673"/>
    </location>
</feature>
<evidence type="ECO:0000313" key="40">
    <source>
        <dbReference type="Proteomes" id="UP000429181"/>
    </source>
</evidence>
<dbReference type="InterPro" id="IPR037256">
    <property type="entry name" value="ASC_dom_sf"/>
</dbReference>
<keyword evidence="10" id="KW-0256">Endoplasmic reticulum</keyword>
<evidence type="ECO:0000256" key="27">
    <source>
        <dbReference type="ARBA" id="ARBA00047864"/>
    </source>
</evidence>
<dbReference type="GO" id="GO:0006805">
    <property type="term" value="P:xenobiotic metabolic process"/>
    <property type="evidence" value="ECO:0007669"/>
    <property type="project" value="Ensembl"/>
</dbReference>
<dbReference type="PRINTS" id="PR00370">
    <property type="entry name" value="FMOXYGENASE"/>
</dbReference>
<dbReference type="GO" id="GO:0005789">
    <property type="term" value="C:endoplasmic reticulum membrane"/>
    <property type="evidence" value="ECO:0007669"/>
    <property type="project" value="UniProtKB-SubCell"/>
</dbReference>
<dbReference type="Pfam" id="PF04739">
    <property type="entry name" value="AMPKBI"/>
    <property type="match status" value="1"/>
</dbReference>
<dbReference type="InterPro" id="IPR006828">
    <property type="entry name" value="ASC_dom"/>
</dbReference>
<dbReference type="InterPro" id="IPR014756">
    <property type="entry name" value="Ig_E-set"/>
</dbReference>
<evidence type="ECO:0000256" key="28">
    <source>
        <dbReference type="ARBA" id="ARBA00047977"/>
    </source>
</evidence>
<dbReference type="SUPFAM" id="SSF51905">
    <property type="entry name" value="FAD/NAD(P)-binding domain"/>
    <property type="match status" value="2"/>
</dbReference>
<evidence type="ECO:0000313" key="39">
    <source>
        <dbReference type="Ensembl" id="ENSBIXP00005020233.1"/>
    </source>
</evidence>
<dbReference type="InterPro" id="IPR013783">
    <property type="entry name" value="Ig-like_fold"/>
</dbReference>
<comment type="function">
    <text evidence="20">Non-catalytic subunit of AMP-activated protein kinase (AMPK), an energy sensor protein kinase that plays a key role in regulating cellular energy metabolism. In response to reduction of intracellular ATP levels, AMPK activates energy-producing pathways and inhibits energy-consuming processes: inhibits protein, carbohydrate and lipid biosynthesis, as well as cell growth and proliferation. AMPK acts via direct phosphorylation of metabolic enzymes, and by longer-term effects via phosphorylation of transcription regulators. Also acts as a regulator of cellular polarity by remodeling the actin cytoskeleton; probably by indirectly activating myosin. Beta non-catalytic subunit acts as a scaffold on which the AMPK complex assembles, via its C-terminus that bridges alpha (PRKAA1 or PRKAA2) and gamma subunits (PRKAG1, PRKAG2 or PRKAG3).</text>
</comment>
<comment type="similarity">
    <text evidence="5">Belongs to the 5'-AMP-activated protein kinase beta subunit family.</text>
</comment>
<dbReference type="Gene3D" id="2.60.40.10">
    <property type="entry name" value="Immunoglobulins"/>
    <property type="match status" value="1"/>
</dbReference>
<gene>
    <name evidence="39" type="primary">FMO5</name>
</gene>
<comment type="catalytic activity">
    <reaction evidence="34">
        <text>N,N-dimethylaniline + NADPH + O2 + H(+) = N,N-dimethylaniline N-oxide + NADP(+) + H2O</text>
        <dbReference type="Rhea" id="RHEA:24468"/>
        <dbReference type="ChEBI" id="CHEBI:15377"/>
        <dbReference type="ChEBI" id="CHEBI:15378"/>
        <dbReference type="ChEBI" id="CHEBI:15379"/>
        <dbReference type="ChEBI" id="CHEBI:16269"/>
        <dbReference type="ChEBI" id="CHEBI:17735"/>
        <dbReference type="ChEBI" id="CHEBI:57783"/>
        <dbReference type="ChEBI" id="CHEBI:58349"/>
        <dbReference type="EC" id="1.14.13.8"/>
    </reaction>
    <physiologicalReaction direction="left-to-right" evidence="34">
        <dbReference type="Rhea" id="RHEA:24469"/>
    </physiologicalReaction>
</comment>
<dbReference type="GO" id="GO:0050661">
    <property type="term" value="F:NADP binding"/>
    <property type="evidence" value="ECO:0007669"/>
    <property type="project" value="InterPro"/>
</dbReference>
<keyword evidence="37" id="KW-0732">Signal</keyword>
<keyword evidence="8 36" id="KW-0285">Flavoprotein</keyword>
<dbReference type="Gene3D" id="6.20.250.60">
    <property type="match status" value="1"/>
</dbReference>
<evidence type="ECO:0000256" key="34">
    <source>
        <dbReference type="ARBA" id="ARBA00049443"/>
    </source>
</evidence>